<dbReference type="Gene3D" id="3.30.300.30">
    <property type="match status" value="2"/>
</dbReference>
<dbReference type="InterPro" id="IPR025110">
    <property type="entry name" value="AMP-bd_C"/>
</dbReference>
<accession>A0ABU7MBZ3</accession>
<dbReference type="InterPro" id="IPR001242">
    <property type="entry name" value="Condensation_dom"/>
</dbReference>
<evidence type="ECO:0000256" key="3">
    <source>
        <dbReference type="ARBA" id="ARBA00022553"/>
    </source>
</evidence>
<dbReference type="InterPro" id="IPR045851">
    <property type="entry name" value="AMP-bd_C_sf"/>
</dbReference>
<dbReference type="CDD" id="cd05930">
    <property type="entry name" value="A_NRPS"/>
    <property type="match status" value="1"/>
</dbReference>
<dbReference type="CDD" id="cd17643">
    <property type="entry name" value="A_NRPS_Cytc1-like"/>
    <property type="match status" value="1"/>
</dbReference>
<proteinExistence type="predicted"/>
<dbReference type="PROSITE" id="PS00012">
    <property type="entry name" value="PHOSPHOPANTETHEINE"/>
    <property type="match status" value="2"/>
</dbReference>
<keyword evidence="2" id="KW-0596">Phosphopantetheine</keyword>
<dbReference type="InterPro" id="IPR000873">
    <property type="entry name" value="AMP-dep_synth/lig_dom"/>
</dbReference>
<dbReference type="InterPro" id="IPR042099">
    <property type="entry name" value="ANL_N_sf"/>
</dbReference>
<gene>
    <name evidence="6" type="ORF">VZC37_08380</name>
</gene>
<dbReference type="RefSeq" id="WP_330432009.1">
    <property type="nucleotide sequence ID" value="NZ_JAZDUF010000002.1"/>
</dbReference>
<dbReference type="Gene3D" id="3.30.559.10">
    <property type="entry name" value="Chloramphenicol acetyltransferase-like domain"/>
    <property type="match status" value="3"/>
</dbReference>
<dbReference type="InterPro" id="IPR010071">
    <property type="entry name" value="AA_adenyl_dom"/>
</dbReference>
<dbReference type="Gene3D" id="3.30.559.30">
    <property type="entry name" value="Nonribosomal peptide synthetase, condensation domain"/>
    <property type="match status" value="3"/>
</dbReference>
<dbReference type="EMBL" id="JAZDUF010000002">
    <property type="protein sequence ID" value="MEE3850348.1"/>
    <property type="molecule type" value="Genomic_DNA"/>
</dbReference>
<comment type="caution">
    <text evidence="6">The sequence shown here is derived from an EMBL/GenBank/DDBJ whole genome shotgun (WGS) entry which is preliminary data.</text>
</comment>
<dbReference type="NCBIfam" id="TIGR01733">
    <property type="entry name" value="AA-adenyl-dom"/>
    <property type="match status" value="2"/>
</dbReference>
<feature type="domain" description="Carrier" evidence="5">
    <location>
        <begin position="910"/>
        <end position="985"/>
    </location>
</feature>
<dbReference type="Proteomes" id="UP001347146">
    <property type="component" value="Unassembled WGS sequence"/>
</dbReference>
<dbReference type="InterPro" id="IPR036736">
    <property type="entry name" value="ACP-like_sf"/>
</dbReference>
<reference evidence="6 7" key="1">
    <citation type="submission" date="2024-01" db="EMBL/GenBank/DDBJ databases">
        <title>Draft genome sequence of Gordonia sp. LSe1-13.</title>
        <authorList>
            <person name="Suphannarot A."/>
            <person name="Mingma R."/>
        </authorList>
    </citation>
    <scope>NUCLEOTIDE SEQUENCE [LARGE SCALE GENOMIC DNA]</scope>
    <source>
        <strain evidence="6 7">LSe1-13</strain>
    </source>
</reference>
<feature type="region of interest" description="Disordered" evidence="4">
    <location>
        <begin position="990"/>
        <end position="1016"/>
    </location>
</feature>
<dbReference type="SUPFAM" id="SSF52777">
    <property type="entry name" value="CoA-dependent acyltransferases"/>
    <property type="match status" value="6"/>
</dbReference>
<dbReference type="InterPro" id="IPR009081">
    <property type="entry name" value="PP-bd_ACP"/>
</dbReference>
<dbReference type="Gene3D" id="3.40.50.12780">
    <property type="entry name" value="N-terminal domain of ligase-like"/>
    <property type="match status" value="2"/>
</dbReference>
<protein>
    <submittedName>
        <fullName evidence="6">Amino acid adenylation domain-containing protein</fullName>
    </submittedName>
</protein>
<dbReference type="InterPro" id="IPR023213">
    <property type="entry name" value="CAT-like_dom_sf"/>
</dbReference>
<dbReference type="InterPro" id="IPR020845">
    <property type="entry name" value="AMP-binding_CS"/>
</dbReference>
<dbReference type="PANTHER" id="PTHR45527">
    <property type="entry name" value="NONRIBOSOMAL PEPTIDE SYNTHETASE"/>
    <property type="match status" value="1"/>
</dbReference>
<dbReference type="InterPro" id="IPR006162">
    <property type="entry name" value="Ppantetheine_attach_site"/>
</dbReference>
<evidence type="ECO:0000256" key="4">
    <source>
        <dbReference type="SAM" id="MobiDB-lite"/>
    </source>
</evidence>
<keyword evidence="7" id="KW-1185">Reference proteome</keyword>
<dbReference type="Pfam" id="PF00668">
    <property type="entry name" value="Condensation"/>
    <property type="match status" value="3"/>
</dbReference>
<evidence type="ECO:0000259" key="5">
    <source>
        <dbReference type="PROSITE" id="PS50075"/>
    </source>
</evidence>
<evidence type="ECO:0000256" key="2">
    <source>
        <dbReference type="ARBA" id="ARBA00022450"/>
    </source>
</evidence>
<sequence>MNRPSARPAIDDILPLTPMQEAIVYHSTAPRPSAATDPYLILADLDLTAYVGAPDVPRLTDAIATVMNRHAALRTSYTRRRTGQPVARVHSTVDVPLTVLDEPMDLDTVRSREREMGVDLTSPPPIRFVLLAGSSTGDDCPLLMIAHHVAVDGWSIHRVLDEIVRAYRGETLPPPRPISTFLQWHSERVDDIAGWRHALDGLSGPTPVPVVDVSAGLPSQVVDHRYSEERSAELRRLARESGATLNTLIQVAWSLVLAEHNDSDDVVFGAVVSGRPPTVDGVDEMVGMLVNTIPVRIRFDPAESVSQLLSRIQREQLAMLDHHHTALGDIQSEMGMGELFNSVVVFESFPRGSVRPHIEDENTYPATLLVEDEPQIRLLLEHRGAAPELLSEVVGYLDAFVDGPASAVGRLDRAGRLIEPATAPSPAAPAFRSVAAQIADAAARSARRIAVVSGQRRLGCRELDSAAGRLASALASRGIGVESVVAIRLNRDVDMVVALLAVARVGAAYLPIDPAYPPDRIRFMLDDATPDLVIDSAELSRLSTIAEHAEILPPVDVAPDAAAYLVYTSGSTGVPKGVLGTAGALANRIAWAAGKWAGTTVLAKSSIAFIDGTTEILGALAAGSTVVVADDITTRDATALAELALEAGADQVTAVPSLARAIAESAESTAGPLTLRRWIVSGEPLAPIAAERLRADADELVNSYGSSEVAGDVATGVITGDVHAGTAVPGCELRVLDRHLRPVPAGVAGELYVAGVQSARGYHGRPEWTATRFVADPGGHATRMYRTGDRALVDVDGCLRLLGRTDGQVKIRGNRVELGEVEAALLTADGVTQGAVIAGSDADGDTRLDAYFTGTASAASVSAHLAQAMPGYMVPSTWTRLDSLPQTPGGKLDRRALPKPHIGAPTASRMPETVLEQQVSDAVAEVLGIENPGMDDDFFDLGGHSLSATRVLTRLRVATGVALTVADVFDHPVLAQIVGLLDTASDVGARDVGAPEVDPQTTRDEPTPLTTRPDPLPLSPAQRGLWFQSGIGDAAYTVPFAVELRVTDDTAIDRDRLTASLRGIIRRHEILRTRIVDGTQVIDPPAIADDLVIVEHQIATEGVTSTMSQLIARPFDLAAESPIRADLLRTSATTAVLLLTVHHIAADEWSARRLFDELADGHNGADIAAPPIQFADHTVWQLGRLGDANDAESLAHRQLAYWRSTLAGAPDELPLPFDRPRGIDRDHVGDEIVVELDADRLAVLRDRAHAHRASMFMVVHTAVAVALSASGAGDDIVVGSPIAGRTTTAADDLIGMFVNTVALRTHLSGDPDLEEVIRRVRDTDLAAYAHQDVPFDAVVTALAPERSLARHPVFQTMVQYRDPIVAPHFDGLEAAPVFPRTDTAKFDLTFEFVELSDDAGIRLRVEYATELFDRVTVHAVTDRLIGALELLATAPGTRLAQLRLDPEPTPDALRGLPPARPGTARTLVEVFADTAARTPDRTAVVAGDRRLTYREIDQRSAQLARRLVDDGVAPGDLVALLLDRGPDLVVAILAILRAGAAYVPIDPDYPAERVATIIADATPSLTVDSAYLDRGRDNIMDGALEVGAIAALADLPSPTPEWPAYVIFTSGSTGRPKGVTVSHGNVVALLDATAGLFDVGPDDVWMLFHSYAFDFSVWELWGALSTGGSIVVPDRATTRSPHELGALIAAERVSVLNQTPTAFFALDTADDDPGTATIDLSTLRYVIFGGEALDLPRLGGFMGRHPHVRPVNMYGITEITVHASHLAIDTGVISRATGSDVGRLLPGFGGRLLDQYLRPVPPGVAGELYLAGPQVTRGYLRRPGLTAARFVADPVHSGATMYRTGDLFRHDRDGRLCYVGRSDTQVKIRGFRIELGEIRSAAAALDGVDDVAVITRPGPDGAERILAYVVGSVSEPESLRAALSAVLPEHMVPAAIVPVDSIPVTVNGKTDVAALPEPEVHRAPGGRRPTNDIEHALADIFADSLGIGRDDAGAPDLGVDDDFFALGGDSIISTTMVNRARRRGLHLTPRDVFTHRTIAGLATVAEWIDATPTREGGTTPGDAPVTAATIPLLPIVQRLREFGGTVDRFNQALVVDTPADADRDSITAALQALLDCHEALRMSLDIVAGVVWSLRAHPPGSVQVEDLLTVVGIGGDDDLHRIVATESDHAAARLAPTDGRMVSATFLQPPPGGNGRLILVIHHLAVDGVSRRIILDDLAAFHSDILAGGTPTPLTGGTSMRDFAELVAARAADPALLGEAAHWAAVLAPGGDLMPGTAPSGGRVGDQKRHVVTLGSSATASLLSQIPADLGAGVTAILLGALRVAATRVLGTGDLIVDTERHGRDTDLAGFVDVDLAHTVGWFTTVAPLRLPTADDITTAIADADRLWNEIPSAGAGFGMLRHLSGQTSAALATLARPSVLFNYLGRFPVGGGVAWQPSAESVSLDARPDADLGCGYPLEVDVVCRDEVTGPVLAATFMYLPDQMSPDLVLALSAEWQAVLETLATAAESTTSPAIGVHP</sequence>
<dbReference type="PANTHER" id="PTHR45527:SF1">
    <property type="entry name" value="FATTY ACID SYNTHASE"/>
    <property type="match status" value="1"/>
</dbReference>
<dbReference type="PROSITE" id="PS00455">
    <property type="entry name" value="AMP_BINDING"/>
    <property type="match status" value="2"/>
</dbReference>
<dbReference type="PROSITE" id="PS50075">
    <property type="entry name" value="CARRIER"/>
    <property type="match status" value="2"/>
</dbReference>
<dbReference type="SUPFAM" id="SSF47336">
    <property type="entry name" value="ACP-like"/>
    <property type="match status" value="2"/>
</dbReference>
<keyword evidence="3" id="KW-0597">Phosphoprotein</keyword>
<dbReference type="Pfam" id="PF00501">
    <property type="entry name" value="AMP-binding"/>
    <property type="match status" value="2"/>
</dbReference>
<evidence type="ECO:0000313" key="6">
    <source>
        <dbReference type="EMBL" id="MEE3850348.1"/>
    </source>
</evidence>
<dbReference type="InterPro" id="IPR020806">
    <property type="entry name" value="PKS_PP-bd"/>
</dbReference>
<dbReference type="SMART" id="SM00823">
    <property type="entry name" value="PKS_PP"/>
    <property type="match status" value="2"/>
</dbReference>
<dbReference type="Gene3D" id="3.40.50.1820">
    <property type="entry name" value="alpha/beta hydrolase"/>
    <property type="match status" value="1"/>
</dbReference>
<feature type="domain" description="Carrier" evidence="5">
    <location>
        <begin position="1968"/>
        <end position="2049"/>
    </location>
</feature>
<evidence type="ECO:0000256" key="1">
    <source>
        <dbReference type="ARBA" id="ARBA00001957"/>
    </source>
</evidence>
<evidence type="ECO:0000313" key="7">
    <source>
        <dbReference type="Proteomes" id="UP001347146"/>
    </source>
</evidence>
<name>A0ABU7MBZ3_9ACTN</name>
<dbReference type="InterPro" id="IPR029058">
    <property type="entry name" value="AB_hydrolase_fold"/>
</dbReference>
<comment type="cofactor">
    <cofactor evidence="1">
        <name>pantetheine 4'-phosphate</name>
        <dbReference type="ChEBI" id="CHEBI:47942"/>
    </cofactor>
</comment>
<dbReference type="Gene3D" id="1.10.1200.10">
    <property type="entry name" value="ACP-like"/>
    <property type="match status" value="1"/>
</dbReference>
<dbReference type="Pfam" id="PF13193">
    <property type="entry name" value="AMP-binding_C"/>
    <property type="match status" value="1"/>
</dbReference>
<dbReference type="SUPFAM" id="SSF56801">
    <property type="entry name" value="Acetyl-CoA synthetase-like"/>
    <property type="match status" value="2"/>
</dbReference>
<organism evidence="6 7">
    <name type="scientific">Gordonia sesuvii</name>
    <dbReference type="NCBI Taxonomy" id="3116777"/>
    <lineage>
        <taxon>Bacteria</taxon>
        <taxon>Bacillati</taxon>
        <taxon>Actinomycetota</taxon>
        <taxon>Actinomycetes</taxon>
        <taxon>Mycobacteriales</taxon>
        <taxon>Gordoniaceae</taxon>
        <taxon>Gordonia</taxon>
    </lineage>
</organism>
<dbReference type="Pfam" id="PF00550">
    <property type="entry name" value="PP-binding"/>
    <property type="match status" value="2"/>
</dbReference>